<dbReference type="EMBL" id="JARWAO010000004">
    <property type="protein sequence ID" value="MDR5896197.1"/>
    <property type="molecule type" value="Genomic_DNA"/>
</dbReference>
<proteinExistence type="predicted"/>
<organism evidence="5 6">
    <name type="scientific">Larsenimonas suaedae</name>
    <dbReference type="NCBI Taxonomy" id="1851019"/>
    <lineage>
        <taxon>Bacteria</taxon>
        <taxon>Pseudomonadati</taxon>
        <taxon>Pseudomonadota</taxon>
        <taxon>Gammaproteobacteria</taxon>
        <taxon>Oceanospirillales</taxon>
        <taxon>Halomonadaceae</taxon>
        <taxon>Larsenimonas</taxon>
    </lineage>
</organism>
<dbReference type="PANTHER" id="PTHR46796:SF12">
    <property type="entry name" value="HTH-TYPE DNA-BINDING TRANSCRIPTIONAL ACTIVATOR EUTR"/>
    <property type="match status" value="1"/>
</dbReference>
<dbReference type="Proteomes" id="UP001269375">
    <property type="component" value="Unassembled WGS sequence"/>
</dbReference>
<evidence type="ECO:0000313" key="6">
    <source>
        <dbReference type="Proteomes" id="UP001269375"/>
    </source>
</evidence>
<evidence type="ECO:0000256" key="3">
    <source>
        <dbReference type="ARBA" id="ARBA00023163"/>
    </source>
</evidence>
<feature type="domain" description="HTH araC/xylS-type" evidence="4">
    <location>
        <begin position="218"/>
        <end position="318"/>
    </location>
</feature>
<dbReference type="Gene3D" id="1.10.10.60">
    <property type="entry name" value="Homeodomain-like"/>
    <property type="match status" value="1"/>
</dbReference>
<sequence>MAILTTPCLELAPASRVIRHQTYSVQQHVAGYQGWDLHVMQLSEGRFDGEITFVDLEGLRVVRDQSSQAMLKQGGVNSASISFSFPLTRPKTPLICQGKSYPDAGILAIRGGELPEIRVAAGLDLLSMSIDSPYLATLLHGPDAPIDTLLTGPNYLPTTTNYQTLAQLFELTCTTLSRKPSPAVIRELRDTFVGHMLDALEHGEIEKVTPSARKRVVDRARDVITAHDNEPIAIPSLCHQIGVSRRKLQYCFQECIGVSPYTYVRLFRLNAIHRALTYGDEDMRVQDEAARWGFFHLGRFSMEYRRLFGERPSDTLNRARGNRAISG</sequence>
<dbReference type="Pfam" id="PF12833">
    <property type="entry name" value="HTH_18"/>
    <property type="match status" value="1"/>
</dbReference>
<dbReference type="InterPro" id="IPR018060">
    <property type="entry name" value="HTH_AraC"/>
</dbReference>
<comment type="caution">
    <text evidence="5">The sequence shown here is derived from an EMBL/GenBank/DDBJ whole genome shotgun (WGS) entry which is preliminary data.</text>
</comment>
<dbReference type="SUPFAM" id="SSF46689">
    <property type="entry name" value="Homeodomain-like"/>
    <property type="match status" value="1"/>
</dbReference>
<evidence type="ECO:0000256" key="1">
    <source>
        <dbReference type="ARBA" id="ARBA00023015"/>
    </source>
</evidence>
<dbReference type="SMART" id="SM00342">
    <property type="entry name" value="HTH_ARAC"/>
    <property type="match status" value="1"/>
</dbReference>
<evidence type="ECO:0000259" key="4">
    <source>
        <dbReference type="PROSITE" id="PS01124"/>
    </source>
</evidence>
<gene>
    <name evidence="5" type="ORF">QC825_08945</name>
</gene>
<evidence type="ECO:0000313" key="5">
    <source>
        <dbReference type="EMBL" id="MDR5896197.1"/>
    </source>
</evidence>
<protein>
    <submittedName>
        <fullName evidence="5">Helix-turn-helix domain-containing protein</fullName>
    </submittedName>
</protein>
<keyword evidence="2" id="KW-0238">DNA-binding</keyword>
<evidence type="ECO:0000256" key="2">
    <source>
        <dbReference type="ARBA" id="ARBA00023125"/>
    </source>
</evidence>
<dbReference type="PROSITE" id="PS01124">
    <property type="entry name" value="HTH_ARAC_FAMILY_2"/>
    <property type="match status" value="1"/>
</dbReference>
<keyword evidence="1" id="KW-0805">Transcription regulation</keyword>
<dbReference type="PANTHER" id="PTHR46796">
    <property type="entry name" value="HTH-TYPE TRANSCRIPTIONAL ACTIVATOR RHAS-RELATED"/>
    <property type="match status" value="1"/>
</dbReference>
<accession>A0ABU1GVW8</accession>
<dbReference type="RefSeq" id="WP_251594651.1">
    <property type="nucleotide sequence ID" value="NZ_JAMLJI010000004.1"/>
</dbReference>
<dbReference type="InterPro" id="IPR009057">
    <property type="entry name" value="Homeodomain-like_sf"/>
</dbReference>
<dbReference type="InterPro" id="IPR050204">
    <property type="entry name" value="AraC_XylS_family_regulators"/>
</dbReference>
<keyword evidence="3" id="KW-0804">Transcription</keyword>
<reference evidence="5 6" key="1">
    <citation type="submission" date="2023-04" db="EMBL/GenBank/DDBJ databases">
        <title>A long-awaited taxogenomic arrangement of the family Halomonadaceae.</title>
        <authorList>
            <person name="De La Haba R."/>
            <person name="Chuvochina M."/>
            <person name="Wittouck S."/>
            <person name="Arahal D.R."/>
            <person name="Sanchez-Porro C."/>
            <person name="Hugenholtz P."/>
            <person name="Ventosa A."/>
        </authorList>
    </citation>
    <scope>NUCLEOTIDE SEQUENCE [LARGE SCALE GENOMIC DNA]</scope>
    <source>
        <strain evidence="5 6">DSM 22428</strain>
    </source>
</reference>
<keyword evidence="6" id="KW-1185">Reference proteome</keyword>
<name>A0ABU1GVW8_9GAMM</name>